<sequence length="204" mass="22792">MGLVIRLAELLLILLPLIGVGYATVRAITSTRGGASGEARGAAQRILDRAVDEHDRTDTRWLDYELDAATLLDHPMVTDMREPLTQRFHRAKLRADLLRPARAADLVDDREATRDYVEAVQEYTTSFDIAEAEAMRRRRDGFSVDEQGRIDRAQRLLRVAADASATRQERAGAYRVARRELDGLIVLPARARAALERGISGELT</sequence>
<dbReference type="Proteomes" id="UP000254291">
    <property type="component" value="Unassembled WGS sequence"/>
</dbReference>
<dbReference type="RefSeq" id="WP_099962122.1">
    <property type="nucleotide sequence ID" value="NZ_JACKST010000008.1"/>
</dbReference>
<reference evidence="1 2" key="1">
    <citation type="submission" date="2018-06" db="EMBL/GenBank/DDBJ databases">
        <authorList>
            <consortium name="Pathogen Informatics"/>
            <person name="Doyle S."/>
        </authorList>
    </citation>
    <scope>NUCLEOTIDE SEQUENCE [LARGE SCALE GENOMIC DNA]</scope>
    <source>
        <strain evidence="1 2">NCTC10742</strain>
    </source>
</reference>
<protein>
    <submittedName>
        <fullName evidence="1">Uncharacterized protein</fullName>
    </submittedName>
</protein>
<accession>A0A378SUF1</accession>
<evidence type="ECO:0000313" key="2">
    <source>
        <dbReference type="Proteomes" id="UP000254291"/>
    </source>
</evidence>
<evidence type="ECO:0000313" key="1">
    <source>
        <dbReference type="EMBL" id="STZ46241.1"/>
    </source>
</evidence>
<proteinExistence type="predicted"/>
<name>A0A378SUF1_9MYCO</name>
<dbReference type="AlphaFoldDB" id="A0A378SUF1"/>
<organism evidence="1 2">
    <name type="scientific">Mycolicibacterium gilvum</name>
    <dbReference type="NCBI Taxonomy" id="1804"/>
    <lineage>
        <taxon>Bacteria</taxon>
        <taxon>Bacillati</taxon>
        <taxon>Actinomycetota</taxon>
        <taxon>Actinomycetes</taxon>
        <taxon>Mycobacteriales</taxon>
        <taxon>Mycobacteriaceae</taxon>
        <taxon>Mycolicibacterium</taxon>
    </lineage>
</organism>
<dbReference type="EMBL" id="UGQM01000001">
    <property type="protein sequence ID" value="STZ46241.1"/>
    <property type="molecule type" value="Genomic_DNA"/>
</dbReference>
<gene>
    <name evidence="1" type="ORF">NCTC10742_05511</name>
</gene>